<protein>
    <submittedName>
        <fullName evidence="1">Uncharacterized protein</fullName>
    </submittedName>
</protein>
<reference evidence="2" key="1">
    <citation type="submission" date="2019-06" db="EMBL/GenBank/DDBJ databases">
        <authorList>
            <person name="Broberg M."/>
        </authorList>
    </citation>
    <scope>NUCLEOTIDE SEQUENCE [LARGE SCALE GENOMIC DNA]</scope>
</reference>
<comment type="caution">
    <text evidence="1">The sequence shown here is derived from an EMBL/GenBank/DDBJ whole genome shotgun (WGS) entry which is preliminary data.</text>
</comment>
<dbReference type="AlphaFoldDB" id="A0A9N9UMH0"/>
<accession>A0A9N9UMH0</accession>
<evidence type="ECO:0000313" key="2">
    <source>
        <dbReference type="Proteomes" id="UP000754883"/>
    </source>
</evidence>
<dbReference type="EMBL" id="CABFNO020001536">
    <property type="protein sequence ID" value="CAG9995971.1"/>
    <property type="molecule type" value="Genomic_DNA"/>
</dbReference>
<sequence>MPGYRRNSIAVPAIDGVIHEQDNKHSVSGWPEVGKDYQRLTFMGSCRENAILLPERGKCAPFPVLSVSQNPTWQQKQKPPAKSPQTA</sequence>
<evidence type="ECO:0000313" key="1">
    <source>
        <dbReference type="EMBL" id="CAG9995971.1"/>
    </source>
</evidence>
<gene>
    <name evidence="1" type="ORF">CBYS24578_00004048</name>
</gene>
<organism evidence="1 2">
    <name type="scientific">Clonostachys byssicola</name>
    <dbReference type="NCBI Taxonomy" id="160290"/>
    <lineage>
        <taxon>Eukaryota</taxon>
        <taxon>Fungi</taxon>
        <taxon>Dikarya</taxon>
        <taxon>Ascomycota</taxon>
        <taxon>Pezizomycotina</taxon>
        <taxon>Sordariomycetes</taxon>
        <taxon>Hypocreomycetidae</taxon>
        <taxon>Hypocreales</taxon>
        <taxon>Bionectriaceae</taxon>
        <taxon>Clonostachys</taxon>
    </lineage>
</organism>
<proteinExistence type="predicted"/>
<keyword evidence="2" id="KW-1185">Reference proteome</keyword>
<dbReference type="Proteomes" id="UP000754883">
    <property type="component" value="Unassembled WGS sequence"/>
</dbReference>
<reference evidence="1 2" key="2">
    <citation type="submission" date="2021-10" db="EMBL/GenBank/DDBJ databases">
        <authorList>
            <person name="Piombo E."/>
        </authorList>
    </citation>
    <scope>NUCLEOTIDE SEQUENCE [LARGE SCALE GENOMIC DNA]</scope>
</reference>
<name>A0A9N9UMH0_9HYPO</name>